<dbReference type="SUPFAM" id="SSF46785">
    <property type="entry name" value="Winged helix' DNA-binding domain"/>
    <property type="match status" value="1"/>
</dbReference>
<dbReference type="InterPro" id="IPR000717">
    <property type="entry name" value="PCI_dom"/>
</dbReference>
<feature type="domain" description="PCI" evidence="3">
    <location>
        <begin position="229"/>
        <end position="397"/>
    </location>
</feature>
<comment type="similarity">
    <text evidence="1">Belongs to the proteasome subunit S9 family.</text>
</comment>
<dbReference type="InterPro" id="IPR040773">
    <property type="entry name" value="Rpn6_N"/>
</dbReference>
<evidence type="ECO:0000256" key="1">
    <source>
        <dbReference type="ARBA" id="ARBA00007454"/>
    </source>
</evidence>
<dbReference type="PANTHER" id="PTHR10678">
    <property type="entry name" value="26S PROTEASOME NON-ATPASE REGULATORY SUBUNIT 11/COP9 SIGNALOSOME COMPLEX SUBUNIT 2"/>
    <property type="match status" value="1"/>
</dbReference>
<dbReference type="PROSITE" id="PS50250">
    <property type="entry name" value="PCI"/>
    <property type="match status" value="1"/>
</dbReference>
<dbReference type="SMART" id="SM00753">
    <property type="entry name" value="PAM"/>
    <property type="match status" value="1"/>
</dbReference>
<dbReference type="GO" id="GO:0008541">
    <property type="term" value="C:proteasome regulatory particle, lid subcomplex"/>
    <property type="evidence" value="ECO:0007669"/>
    <property type="project" value="EnsemblFungi"/>
</dbReference>
<dbReference type="AlphaFoldDB" id="A0A1E3PI61"/>
<evidence type="ECO:0000313" key="4">
    <source>
        <dbReference type="EMBL" id="ODQ65048.1"/>
    </source>
</evidence>
<evidence type="ECO:0000313" key="5">
    <source>
        <dbReference type="Proteomes" id="UP000095009"/>
    </source>
</evidence>
<dbReference type="Gene3D" id="1.25.40.570">
    <property type="match status" value="1"/>
</dbReference>
<keyword evidence="5" id="KW-1185">Reference proteome</keyword>
<dbReference type="EMBL" id="KV454410">
    <property type="protein sequence ID" value="ODQ65048.1"/>
    <property type="molecule type" value="Genomic_DNA"/>
</dbReference>
<protein>
    <submittedName>
        <fullName evidence="4">PCI-domain-containing protein</fullName>
    </submittedName>
</protein>
<reference evidence="4 5" key="1">
    <citation type="journal article" date="2016" name="Proc. Natl. Acad. Sci. U.S.A.">
        <title>Comparative genomics of biotechnologically important yeasts.</title>
        <authorList>
            <person name="Riley R."/>
            <person name="Haridas S."/>
            <person name="Wolfe K.H."/>
            <person name="Lopes M.R."/>
            <person name="Hittinger C.T."/>
            <person name="Goeker M."/>
            <person name="Salamov A.A."/>
            <person name="Wisecaver J.H."/>
            <person name="Long T.M."/>
            <person name="Calvey C.H."/>
            <person name="Aerts A.L."/>
            <person name="Barry K.W."/>
            <person name="Choi C."/>
            <person name="Clum A."/>
            <person name="Coughlan A.Y."/>
            <person name="Deshpande S."/>
            <person name="Douglass A.P."/>
            <person name="Hanson S.J."/>
            <person name="Klenk H.-P."/>
            <person name="LaButti K.M."/>
            <person name="Lapidus A."/>
            <person name="Lindquist E.A."/>
            <person name="Lipzen A.M."/>
            <person name="Meier-Kolthoff J.P."/>
            <person name="Ohm R.A."/>
            <person name="Otillar R.P."/>
            <person name="Pangilinan J.L."/>
            <person name="Peng Y."/>
            <person name="Rokas A."/>
            <person name="Rosa C.A."/>
            <person name="Scheuner C."/>
            <person name="Sibirny A.A."/>
            <person name="Slot J.C."/>
            <person name="Stielow J.B."/>
            <person name="Sun H."/>
            <person name="Kurtzman C.P."/>
            <person name="Blackwell M."/>
            <person name="Grigoriev I.V."/>
            <person name="Jeffries T.W."/>
        </authorList>
    </citation>
    <scope>NUCLEOTIDE SEQUENCE [LARGE SCALE GENOMIC DNA]</scope>
    <source>
        <strain evidence="4 5">DSM 6958</strain>
    </source>
</reference>
<evidence type="ECO:0000259" key="3">
    <source>
        <dbReference type="PROSITE" id="PS50250"/>
    </source>
</evidence>
<dbReference type="InterPro" id="IPR036390">
    <property type="entry name" value="WH_DNA-bd_sf"/>
</dbReference>
<dbReference type="Proteomes" id="UP000095009">
    <property type="component" value="Unassembled WGS sequence"/>
</dbReference>
<gene>
    <name evidence="4" type="ORF">NADFUDRAFT_83150</name>
</gene>
<organism evidence="4 5">
    <name type="scientific">Nadsonia fulvescens var. elongata DSM 6958</name>
    <dbReference type="NCBI Taxonomy" id="857566"/>
    <lineage>
        <taxon>Eukaryota</taxon>
        <taxon>Fungi</taxon>
        <taxon>Dikarya</taxon>
        <taxon>Ascomycota</taxon>
        <taxon>Saccharomycotina</taxon>
        <taxon>Dipodascomycetes</taxon>
        <taxon>Dipodascales</taxon>
        <taxon>Dipodascales incertae sedis</taxon>
        <taxon>Nadsonia</taxon>
    </lineage>
</organism>
<dbReference type="STRING" id="857566.A0A1E3PI61"/>
<dbReference type="SMART" id="SM00088">
    <property type="entry name" value="PINT"/>
    <property type="match status" value="1"/>
</dbReference>
<keyword evidence="2" id="KW-0647">Proteasome</keyword>
<dbReference type="InterPro" id="IPR050871">
    <property type="entry name" value="26S_Proteasome/COP9_Components"/>
</dbReference>
<evidence type="ECO:0000256" key="2">
    <source>
        <dbReference type="ARBA" id="ARBA00022942"/>
    </source>
</evidence>
<proteinExistence type="inferred from homology"/>
<accession>A0A1E3PI61</accession>
<dbReference type="OrthoDB" id="1418352at2759"/>
<sequence>MSESTTNTSATGDLLAIAREAVSQQDLASAETAYQKVLQVPAEANERTIADQETSLNELGLLYRDHNKAQELSQLIQTSRTVMGGFAKSKTAKIMRSLIDLFATLPDTLDLQIATTQDCVEWAIAEKRNFLKINLQTRLINFYFKKQAYFDAIAIIDGLLRELKRLDDKSVLVEVQLLEARTYHALRNIPKSRAALTGARTSANTIYTPPLMQAGLDHMSGILQAEEKDYKTAFSYFYEAFEGYASQEDARAITILKYMLLCKVMLNLSDDVISILNGKLASKYVGRDIDALKAIAAAHKNRSLKEFELALETYRTELSQDTFIRSHFSALYDSLLEQNLVKVIEPFSCVEMAHIAELIGLDTRQVEGKLSQMILDKVFYGVLDQGNGWLYVYDEPQRDVAYDAALDTVKQMSNVVDALYEKAASL</sequence>
<dbReference type="InterPro" id="IPR040780">
    <property type="entry name" value="Rpn6_C_helix"/>
</dbReference>
<dbReference type="Pfam" id="PF01399">
    <property type="entry name" value="PCI"/>
    <property type="match status" value="1"/>
</dbReference>
<dbReference type="Pfam" id="PF18503">
    <property type="entry name" value="RPN6_C_helix"/>
    <property type="match status" value="1"/>
</dbReference>
<name>A0A1E3PI61_9ASCO</name>
<dbReference type="FunFam" id="1.25.40.570:FF:000010">
    <property type="entry name" value="26S proteasome regulatory subunit RPN6"/>
    <property type="match status" value="1"/>
</dbReference>
<dbReference type="Pfam" id="PF18055">
    <property type="entry name" value="RPN6_N"/>
    <property type="match status" value="1"/>
</dbReference>